<comment type="caution">
    <text evidence="1">The sequence shown here is derived from an EMBL/GenBank/DDBJ whole genome shotgun (WGS) entry which is preliminary data.</text>
</comment>
<protein>
    <submittedName>
        <fullName evidence="1">Uncharacterized protein</fullName>
    </submittedName>
</protein>
<dbReference type="Proteomes" id="UP001600109">
    <property type="component" value="Unassembled WGS sequence"/>
</dbReference>
<name>A0ABW6HYF6_9FLAO</name>
<proteinExistence type="predicted"/>
<organism evidence="1 2">
    <name type="scientific">Flavobacterium xylosi</name>
    <dbReference type="NCBI Taxonomy" id="3230415"/>
    <lineage>
        <taxon>Bacteria</taxon>
        <taxon>Pseudomonadati</taxon>
        <taxon>Bacteroidota</taxon>
        <taxon>Flavobacteriia</taxon>
        <taxon>Flavobacteriales</taxon>
        <taxon>Flavobacteriaceae</taxon>
        <taxon>Flavobacterium</taxon>
    </lineage>
</organism>
<keyword evidence="2" id="KW-1185">Reference proteome</keyword>
<gene>
    <name evidence="1" type="ORF">ACFX5E_13220</name>
</gene>
<dbReference type="EMBL" id="JBHZPZ010000017">
    <property type="protein sequence ID" value="MFE3869023.1"/>
    <property type="molecule type" value="Genomic_DNA"/>
</dbReference>
<reference evidence="1 2" key="1">
    <citation type="submission" date="2024-06" db="EMBL/GenBank/DDBJ databases">
        <title>Flavobacterium spp. isolated from glacier.</title>
        <authorList>
            <person name="Han D."/>
        </authorList>
    </citation>
    <scope>NUCLEOTIDE SEQUENCE [LARGE SCALE GENOMIC DNA]</scope>
    <source>
        <strain evidence="1 2">LS2P90</strain>
    </source>
</reference>
<accession>A0ABW6HYF6</accession>
<evidence type="ECO:0000313" key="1">
    <source>
        <dbReference type="EMBL" id="MFE3869023.1"/>
    </source>
</evidence>
<evidence type="ECO:0000313" key="2">
    <source>
        <dbReference type="Proteomes" id="UP001600109"/>
    </source>
</evidence>
<sequence>MTTCKLKINLYGEAWKLNQLLLTKDQKIKFEVIAQRMKQPLEEVIIDPYFYYLLKSKAILSDEDLAGNCIEGLLNTPKNQIEIWYRNRKVQKLKCNDLKEELVLFPLYNTTIQKMKPCLEKGLYV</sequence>